<sequence length="154" mass="17983">MRKDGFFDPIKHPKWKTLVHMHKSMKLLISQSKVVEYKQQRNIALHLLVKPQAQIDRKLVLHKLLTGSQVFSKNSQIEKLQTCFEKYADAQLPDPRQSFIIEDGTAVFHYLREIPQTFGEISRKVLRSALHLLPVIFGTDMYKENSVQGVERNR</sequence>
<dbReference type="EMBL" id="OX597814">
    <property type="protein sequence ID" value="CAI9716104.1"/>
    <property type="molecule type" value="Genomic_DNA"/>
</dbReference>
<evidence type="ECO:0000313" key="1">
    <source>
        <dbReference type="EMBL" id="CAI9716104.1"/>
    </source>
</evidence>
<protein>
    <submittedName>
        <fullName evidence="1">Uncharacterized protein</fullName>
    </submittedName>
</protein>
<gene>
    <name evidence="1" type="ORF">OCTVUL_1B019453</name>
</gene>
<organism evidence="1 2">
    <name type="scientific">Octopus vulgaris</name>
    <name type="common">Common octopus</name>
    <dbReference type="NCBI Taxonomy" id="6645"/>
    <lineage>
        <taxon>Eukaryota</taxon>
        <taxon>Metazoa</taxon>
        <taxon>Spiralia</taxon>
        <taxon>Lophotrochozoa</taxon>
        <taxon>Mollusca</taxon>
        <taxon>Cephalopoda</taxon>
        <taxon>Coleoidea</taxon>
        <taxon>Octopodiformes</taxon>
        <taxon>Octopoda</taxon>
        <taxon>Incirrata</taxon>
        <taxon>Octopodidae</taxon>
        <taxon>Octopus</taxon>
    </lineage>
</organism>
<reference evidence="1" key="1">
    <citation type="submission" date="2023-08" db="EMBL/GenBank/DDBJ databases">
        <authorList>
            <person name="Alioto T."/>
            <person name="Alioto T."/>
            <person name="Gomez Garrido J."/>
        </authorList>
    </citation>
    <scope>NUCLEOTIDE SEQUENCE</scope>
</reference>
<proteinExistence type="predicted"/>
<keyword evidence="2" id="KW-1185">Reference proteome</keyword>
<dbReference type="Proteomes" id="UP001162480">
    <property type="component" value="Chromosome 1"/>
</dbReference>
<evidence type="ECO:0000313" key="2">
    <source>
        <dbReference type="Proteomes" id="UP001162480"/>
    </source>
</evidence>
<dbReference type="AlphaFoldDB" id="A0AA36EWN7"/>
<name>A0AA36EWN7_OCTVU</name>
<accession>A0AA36EWN7</accession>